<evidence type="ECO:0000313" key="2">
    <source>
        <dbReference type="Proteomes" id="UP000003835"/>
    </source>
</evidence>
<sequence length="199" mass="22294">MAYSDFSLNQVKKVFGLTEQTVQLFSNVATLEPSNWLEETLSYSLKLALASSSEKARSEFIIAPILIELERRNPNKLSIYSGENLDVDEEQGLKGECDFILAKSPISLTMQAPIISLVEAKKGDIKGGLGQCIAQMLGAQRFNELEDNSITGIYGCVTTGEDWQFLKLEGSCVFVDNHRYYINEREKLLGIFQFIVDSY</sequence>
<evidence type="ECO:0008006" key="3">
    <source>
        <dbReference type="Google" id="ProtNLM"/>
    </source>
</evidence>
<evidence type="ECO:0000313" key="1">
    <source>
        <dbReference type="EMBL" id="EDX77665.1"/>
    </source>
</evidence>
<name>B4VKB6_9CYAN</name>
<dbReference type="OrthoDB" id="518124at2"/>
<dbReference type="eggNOG" id="ENOG5032HKV">
    <property type="taxonomic scope" value="Bacteria"/>
</dbReference>
<keyword evidence="2" id="KW-1185">Reference proteome</keyword>
<reference evidence="1 2" key="1">
    <citation type="submission" date="2008-07" db="EMBL/GenBank/DDBJ databases">
        <authorList>
            <person name="Tandeau de Marsac N."/>
            <person name="Ferriera S."/>
            <person name="Johnson J."/>
            <person name="Kravitz S."/>
            <person name="Beeson K."/>
            <person name="Sutton G."/>
            <person name="Rogers Y.-H."/>
            <person name="Friedman R."/>
            <person name="Frazier M."/>
            <person name="Venter J.C."/>
        </authorList>
    </citation>
    <scope>NUCLEOTIDE SEQUENCE [LARGE SCALE GENOMIC DNA]</scope>
    <source>
        <strain evidence="1 2">PCC 7420</strain>
    </source>
</reference>
<accession>B4VKB6</accession>
<dbReference type="RefSeq" id="WP_006098926.1">
    <property type="nucleotide sequence ID" value="NZ_DS989843.1"/>
</dbReference>
<organism evidence="1 2">
    <name type="scientific">Coleofasciculus chthonoplastes PCC 7420</name>
    <dbReference type="NCBI Taxonomy" id="118168"/>
    <lineage>
        <taxon>Bacteria</taxon>
        <taxon>Bacillati</taxon>
        <taxon>Cyanobacteriota</taxon>
        <taxon>Cyanophyceae</taxon>
        <taxon>Coleofasciculales</taxon>
        <taxon>Coleofasciculaceae</taxon>
        <taxon>Coleofasciculus</taxon>
    </lineage>
</organism>
<dbReference type="AlphaFoldDB" id="B4VKB6"/>
<dbReference type="STRING" id="118168.MC7420_2989"/>
<protein>
    <recommendedName>
        <fullName evidence="3">Type I restriction enzyme R protein N terminal domain protein</fullName>
    </recommendedName>
</protein>
<proteinExistence type="predicted"/>
<dbReference type="HOGENOM" id="CLU_084165_1_0_3"/>
<dbReference type="EMBL" id="DS989843">
    <property type="protein sequence ID" value="EDX77665.1"/>
    <property type="molecule type" value="Genomic_DNA"/>
</dbReference>
<gene>
    <name evidence="1" type="ORF">MC7420_2989</name>
</gene>
<dbReference type="Proteomes" id="UP000003835">
    <property type="component" value="Unassembled WGS sequence"/>
</dbReference>